<sequence length="470" mass="51531">MTIEKLLIANRGEIAVRIIRAAKEMGIHTVQVYSEADKESLAVKLADEAICIGAPMANQSYLCGDKVIKAAEQSGADAIHPGYGFLSENASFSDDVRKAGIIFVGPSGQTMTKMADKARARETAMAAGVPVVPGSAPSDNPEAALQQAKLIGFPVMIKASAGGGGRGIRVIEDESEFLTQYHQASAEAQSAFGDGTLYLEKFIRQSRHVEVQILADGLNAVHLFERECSLQRRRQKVWEEAPCAVLPDLVREAMCQSAVSLAKSVNYKGAGTIEFLYDDESESFYFIEMNTRIQVEHPITEAITGVDLIREMIQIASGQHLSLKQEDIQRRGHAIEIRLNAEDPFNGFLPFPGVIKSFTPPMGSGVRFDGLIYSGFAIPPYYDSLLGKLIVWDEDRESAIHRMARALDELSIEGVKTTQPLFQKLCEAPDVINGNFHTAWLEQWLETLDAPKPEQGQSDNKKDCSLPQAS</sequence>
<dbReference type="InterPro" id="IPR051602">
    <property type="entry name" value="ACC_Biotin_Carboxylase"/>
</dbReference>
<dbReference type="Pfam" id="PF02786">
    <property type="entry name" value="CPSase_L_D2"/>
    <property type="match status" value="1"/>
</dbReference>
<keyword evidence="7 12" id="KW-0547">Nucleotide-binding</keyword>
<dbReference type="InterPro" id="IPR005481">
    <property type="entry name" value="BC-like_N"/>
</dbReference>
<name>A0A128F1P1_9GAMM</name>
<gene>
    <name evidence="16" type="primary">accC_1</name>
    <name evidence="16" type="ORF">GCE9029_02148</name>
</gene>
<evidence type="ECO:0000256" key="11">
    <source>
        <dbReference type="ARBA" id="ARBA00048600"/>
    </source>
</evidence>
<dbReference type="InterPro" id="IPR016185">
    <property type="entry name" value="PreATP-grasp_dom_sf"/>
</dbReference>
<evidence type="ECO:0000313" key="16">
    <source>
        <dbReference type="EMBL" id="CZF80699.1"/>
    </source>
</evidence>
<reference evidence="17" key="1">
    <citation type="submission" date="2016-02" db="EMBL/GenBank/DDBJ databases">
        <authorList>
            <person name="Rodrigo-Torres Lidia"/>
            <person name="Arahal R.David."/>
        </authorList>
    </citation>
    <scope>NUCLEOTIDE SEQUENCE [LARGE SCALE GENOMIC DNA]</scope>
    <source>
        <strain evidence="17">CECT 9029</strain>
    </source>
</reference>
<evidence type="ECO:0000256" key="12">
    <source>
        <dbReference type="PROSITE-ProRule" id="PRU00409"/>
    </source>
</evidence>
<dbReference type="AlphaFoldDB" id="A0A128F1P1"/>
<dbReference type="Pfam" id="PF02785">
    <property type="entry name" value="Biotin_carb_C"/>
    <property type="match status" value="1"/>
</dbReference>
<dbReference type="InterPro" id="IPR011764">
    <property type="entry name" value="Biotin_carboxylation_dom"/>
</dbReference>
<dbReference type="FunFam" id="3.30.1490.20:FF:000003">
    <property type="entry name" value="acetyl-CoA carboxylase isoform X1"/>
    <property type="match status" value="1"/>
</dbReference>
<feature type="region of interest" description="Disordered" evidence="13">
    <location>
        <begin position="451"/>
        <end position="470"/>
    </location>
</feature>
<dbReference type="PROSITE" id="PS00867">
    <property type="entry name" value="CPSASE_2"/>
    <property type="match status" value="1"/>
</dbReference>
<dbReference type="STRING" id="1796497.GCE9029_02148"/>
<dbReference type="InterPro" id="IPR005482">
    <property type="entry name" value="Biotin_COase_C"/>
</dbReference>
<evidence type="ECO:0000256" key="7">
    <source>
        <dbReference type="ARBA" id="ARBA00022741"/>
    </source>
</evidence>
<protein>
    <recommendedName>
        <fullName evidence="5">Biotin carboxylase</fullName>
        <ecNumber evidence="4">6.3.4.14</ecNumber>
    </recommendedName>
    <alternativeName>
        <fullName evidence="10">Acetyl-coenzyme A carboxylase biotin carboxylase subunit A</fullName>
    </alternativeName>
</protein>
<comment type="catalytic activity">
    <reaction evidence="11">
        <text>N(6)-biotinyl-L-lysyl-[protein] + hydrogencarbonate + ATP = N(6)-carboxybiotinyl-L-lysyl-[protein] + ADP + phosphate + H(+)</text>
        <dbReference type="Rhea" id="RHEA:13501"/>
        <dbReference type="Rhea" id="RHEA-COMP:10505"/>
        <dbReference type="Rhea" id="RHEA-COMP:10506"/>
        <dbReference type="ChEBI" id="CHEBI:15378"/>
        <dbReference type="ChEBI" id="CHEBI:17544"/>
        <dbReference type="ChEBI" id="CHEBI:30616"/>
        <dbReference type="ChEBI" id="CHEBI:43474"/>
        <dbReference type="ChEBI" id="CHEBI:83144"/>
        <dbReference type="ChEBI" id="CHEBI:83145"/>
        <dbReference type="ChEBI" id="CHEBI:456216"/>
        <dbReference type="EC" id="6.3.4.14"/>
    </reaction>
</comment>
<dbReference type="PROSITE" id="PS50975">
    <property type="entry name" value="ATP_GRASP"/>
    <property type="match status" value="1"/>
</dbReference>
<accession>A0A128F1P1</accession>
<dbReference type="PROSITE" id="PS50979">
    <property type="entry name" value="BC"/>
    <property type="match status" value="1"/>
</dbReference>
<organism evidence="16 17">
    <name type="scientific">Grimontia celer</name>
    <dbReference type="NCBI Taxonomy" id="1796497"/>
    <lineage>
        <taxon>Bacteria</taxon>
        <taxon>Pseudomonadati</taxon>
        <taxon>Pseudomonadota</taxon>
        <taxon>Gammaproteobacteria</taxon>
        <taxon>Vibrionales</taxon>
        <taxon>Vibrionaceae</taxon>
        <taxon>Grimontia</taxon>
    </lineage>
</organism>
<evidence type="ECO:0000256" key="2">
    <source>
        <dbReference type="ARBA" id="ARBA00004956"/>
    </source>
</evidence>
<evidence type="ECO:0000256" key="4">
    <source>
        <dbReference type="ARBA" id="ARBA00013263"/>
    </source>
</evidence>
<dbReference type="NCBIfam" id="NF009471">
    <property type="entry name" value="PRK12833.1"/>
    <property type="match status" value="1"/>
</dbReference>
<evidence type="ECO:0000313" key="17">
    <source>
        <dbReference type="Proteomes" id="UP000071641"/>
    </source>
</evidence>
<comment type="pathway">
    <text evidence="2">Lipid metabolism; malonyl-CoA biosynthesis; malonyl-CoA from acetyl-CoA: step 1/1.</text>
</comment>
<dbReference type="Pfam" id="PF00289">
    <property type="entry name" value="Biotin_carb_N"/>
    <property type="match status" value="1"/>
</dbReference>
<dbReference type="FunFam" id="3.40.50.20:FF:000010">
    <property type="entry name" value="Propionyl-CoA carboxylase subunit alpha"/>
    <property type="match status" value="1"/>
</dbReference>
<dbReference type="SMART" id="SM00878">
    <property type="entry name" value="Biotin_carb_C"/>
    <property type="match status" value="1"/>
</dbReference>
<keyword evidence="17" id="KW-1185">Reference proteome</keyword>
<dbReference type="GO" id="GO:0005524">
    <property type="term" value="F:ATP binding"/>
    <property type="evidence" value="ECO:0007669"/>
    <property type="project" value="UniProtKB-UniRule"/>
</dbReference>
<evidence type="ECO:0000256" key="8">
    <source>
        <dbReference type="ARBA" id="ARBA00022840"/>
    </source>
</evidence>
<proteinExistence type="predicted"/>
<evidence type="ECO:0000259" key="15">
    <source>
        <dbReference type="PROSITE" id="PS50979"/>
    </source>
</evidence>
<dbReference type="NCBIfam" id="NF006367">
    <property type="entry name" value="PRK08591.1"/>
    <property type="match status" value="1"/>
</dbReference>
<dbReference type="Gene3D" id="3.30.470.20">
    <property type="entry name" value="ATP-grasp fold, B domain"/>
    <property type="match status" value="1"/>
</dbReference>
<evidence type="ECO:0000256" key="13">
    <source>
        <dbReference type="SAM" id="MobiDB-lite"/>
    </source>
</evidence>
<evidence type="ECO:0000256" key="6">
    <source>
        <dbReference type="ARBA" id="ARBA00022598"/>
    </source>
</evidence>
<dbReference type="SUPFAM" id="SSF51246">
    <property type="entry name" value="Rudiment single hybrid motif"/>
    <property type="match status" value="1"/>
</dbReference>
<keyword evidence="9" id="KW-0092">Biotin</keyword>
<comment type="function">
    <text evidence="1">This protein is a component of the acetyl coenzyme A carboxylase complex; first, biotin carboxylase catalyzes the carboxylation of the carrier protein and then the transcarboxylase transfers the carboxyl group to form malonyl-CoA.</text>
</comment>
<feature type="domain" description="ATP-grasp" evidence="14">
    <location>
        <begin position="121"/>
        <end position="317"/>
    </location>
</feature>
<dbReference type="SUPFAM" id="SSF56059">
    <property type="entry name" value="Glutathione synthetase ATP-binding domain-like"/>
    <property type="match status" value="1"/>
</dbReference>
<dbReference type="InterPro" id="IPR011761">
    <property type="entry name" value="ATP-grasp"/>
</dbReference>
<dbReference type="PANTHER" id="PTHR48095">
    <property type="entry name" value="PYRUVATE CARBOXYLASE SUBUNIT A"/>
    <property type="match status" value="1"/>
</dbReference>
<comment type="subunit">
    <text evidence="3">Acetyl-CoA carboxylase is a heterohexamer of biotin carboxyl carrier protein, biotin carboxylase and the two subunits of carboxyl transferase in a 2:2 complex.</text>
</comment>
<evidence type="ECO:0000259" key="14">
    <source>
        <dbReference type="PROSITE" id="PS50975"/>
    </source>
</evidence>
<evidence type="ECO:0000256" key="3">
    <source>
        <dbReference type="ARBA" id="ARBA00011750"/>
    </source>
</evidence>
<evidence type="ECO:0000256" key="10">
    <source>
        <dbReference type="ARBA" id="ARBA00033786"/>
    </source>
</evidence>
<dbReference type="Proteomes" id="UP000071641">
    <property type="component" value="Unassembled WGS sequence"/>
</dbReference>
<keyword evidence="6 16" id="KW-0436">Ligase</keyword>
<dbReference type="PANTHER" id="PTHR48095:SF2">
    <property type="entry name" value="BIOTIN CARBOXYLASE, CHLOROPLASTIC"/>
    <property type="match status" value="1"/>
</dbReference>
<dbReference type="InterPro" id="IPR011054">
    <property type="entry name" value="Rudment_hybrid_motif"/>
</dbReference>
<dbReference type="OrthoDB" id="9803706at2"/>
<dbReference type="GO" id="GO:0004075">
    <property type="term" value="F:biotin carboxylase activity"/>
    <property type="evidence" value="ECO:0007669"/>
    <property type="project" value="UniProtKB-EC"/>
</dbReference>
<dbReference type="PROSITE" id="PS00866">
    <property type="entry name" value="CPSASE_1"/>
    <property type="match status" value="1"/>
</dbReference>
<dbReference type="GO" id="GO:0046872">
    <property type="term" value="F:metal ion binding"/>
    <property type="evidence" value="ECO:0007669"/>
    <property type="project" value="InterPro"/>
</dbReference>
<dbReference type="InterPro" id="IPR005479">
    <property type="entry name" value="CPAse_ATP-bd"/>
</dbReference>
<evidence type="ECO:0000256" key="1">
    <source>
        <dbReference type="ARBA" id="ARBA00003761"/>
    </source>
</evidence>
<dbReference type="EMBL" id="FIZX01000002">
    <property type="protein sequence ID" value="CZF80699.1"/>
    <property type="molecule type" value="Genomic_DNA"/>
</dbReference>
<dbReference type="EC" id="6.3.4.14" evidence="4"/>
<evidence type="ECO:0000256" key="5">
    <source>
        <dbReference type="ARBA" id="ARBA00017242"/>
    </source>
</evidence>
<keyword evidence="8 12" id="KW-0067">ATP-binding</keyword>
<feature type="domain" description="Biotin carboxylation" evidence="15">
    <location>
        <begin position="2"/>
        <end position="446"/>
    </location>
</feature>
<dbReference type="RefSeq" id="WP_062663254.1">
    <property type="nucleotide sequence ID" value="NZ_FIZX01000002.1"/>
</dbReference>
<dbReference type="SUPFAM" id="SSF52440">
    <property type="entry name" value="PreATP-grasp domain"/>
    <property type="match status" value="1"/>
</dbReference>
<evidence type="ECO:0000256" key="9">
    <source>
        <dbReference type="ARBA" id="ARBA00023267"/>
    </source>
</evidence>